<reference evidence="3" key="2">
    <citation type="submission" date="2025-09" db="UniProtKB">
        <authorList>
            <consortium name="Ensembl"/>
        </authorList>
    </citation>
    <scope>IDENTIFICATION</scope>
</reference>
<dbReference type="Ensembl" id="ENSSRHT00000070560.1">
    <property type="protein sequence ID" value="ENSSRHP00000068686.1"/>
    <property type="gene ID" value="ENSSRHG00000034165.1"/>
</dbReference>
<dbReference type="PANTHER" id="PTHR16675:SF237">
    <property type="entry name" value="MHC CLASS I ANTIGEN TRANSCRIPT VARIANT 1-RELATED"/>
    <property type="match status" value="1"/>
</dbReference>
<proteinExistence type="predicted"/>
<dbReference type="SUPFAM" id="SSF54452">
    <property type="entry name" value="MHC antigen-recognition domain"/>
    <property type="match status" value="1"/>
</dbReference>
<dbReference type="AlphaFoldDB" id="A0A673KS96"/>
<dbReference type="InterPro" id="IPR050208">
    <property type="entry name" value="MHC_class-I_related"/>
</dbReference>
<reference evidence="3" key="1">
    <citation type="submission" date="2025-08" db="UniProtKB">
        <authorList>
            <consortium name="Ensembl"/>
        </authorList>
    </citation>
    <scope>IDENTIFICATION</scope>
</reference>
<dbReference type="Pfam" id="PF00129">
    <property type="entry name" value="MHC_I"/>
    <property type="match status" value="1"/>
</dbReference>
<evidence type="ECO:0000256" key="1">
    <source>
        <dbReference type="ARBA" id="ARBA00023180"/>
    </source>
</evidence>
<dbReference type="InterPro" id="IPR037055">
    <property type="entry name" value="MHC_I-like_Ag-recog_sf"/>
</dbReference>
<evidence type="ECO:0000259" key="2">
    <source>
        <dbReference type="Pfam" id="PF00129"/>
    </source>
</evidence>
<name>A0A673KS96_9TELE</name>
<accession>A0A673KS96</accession>
<organism evidence="3 4">
    <name type="scientific">Sinocyclocheilus rhinocerous</name>
    <dbReference type="NCBI Taxonomy" id="307959"/>
    <lineage>
        <taxon>Eukaryota</taxon>
        <taxon>Metazoa</taxon>
        <taxon>Chordata</taxon>
        <taxon>Craniata</taxon>
        <taxon>Vertebrata</taxon>
        <taxon>Euteleostomi</taxon>
        <taxon>Actinopterygii</taxon>
        <taxon>Neopterygii</taxon>
        <taxon>Teleostei</taxon>
        <taxon>Ostariophysi</taxon>
        <taxon>Cypriniformes</taxon>
        <taxon>Cyprinidae</taxon>
        <taxon>Cyprininae</taxon>
        <taxon>Sinocyclocheilus</taxon>
    </lineage>
</organism>
<dbReference type="PANTHER" id="PTHR16675">
    <property type="entry name" value="MHC CLASS I-RELATED"/>
    <property type="match status" value="1"/>
</dbReference>
<dbReference type="Proteomes" id="UP000472270">
    <property type="component" value="Unassembled WGS sequence"/>
</dbReference>
<feature type="domain" description="MHC class I-like antigen recognition-like" evidence="2">
    <location>
        <begin position="17"/>
        <end position="102"/>
    </location>
</feature>
<evidence type="ECO:0000313" key="4">
    <source>
        <dbReference type="Proteomes" id="UP000472270"/>
    </source>
</evidence>
<evidence type="ECO:0000313" key="3">
    <source>
        <dbReference type="Ensembl" id="ENSSRHP00000068686.1"/>
    </source>
</evidence>
<dbReference type="GO" id="GO:0006955">
    <property type="term" value="P:immune response"/>
    <property type="evidence" value="ECO:0007669"/>
    <property type="project" value="TreeGrafter"/>
</dbReference>
<keyword evidence="1" id="KW-0325">Glycoprotein</keyword>
<keyword evidence="4" id="KW-1185">Reference proteome</keyword>
<sequence>MRICFSDLFSVSFLLSGKHSLQYFYTATSGLPNFPKFVTVGLVDEQPFTYYDSNIRRETPRQEWMAKSVEEDYWERNTQISIGAEQNFMSLLEQNSTVLNDVSNMLKGARNKQANMLRPNNYIATP</sequence>
<protein>
    <recommendedName>
        <fullName evidence="2">MHC class I-like antigen recognition-like domain-containing protein</fullName>
    </recommendedName>
</protein>
<dbReference type="InterPro" id="IPR011161">
    <property type="entry name" value="MHC_I-like_Ag-recog"/>
</dbReference>
<dbReference type="GO" id="GO:0005615">
    <property type="term" value="C:extracellular space"/>
    <property type="evidence" value="ECO:0007669"/>
    <property type="project" value="TreeGrafter"/>
</dbReference>
<dbReference type="Gene3D" id="3.30.500.10">
    <property type="entry name" value="MHC class I-like antigen recognition-like"/>
    <property type="match status" value="1"/>
</dbReference>
<dbReference type="InterPro" id="IPR011162">
    <property type="entry name" value="MHC_I/II-like_Ag-recog"/>
</dbReference>
<dbReference type="GO" id="GO:0009897">
    <property type="term" value="C:external side of plasma membrane"/>
    <property type="evidence" value="ECO:0007669"/>
    <property type="project" value="TreeGrafter"/>
</dbReference>